<dbReference type="HOGENOM" id="CLU_2962333_0_0_1"/>
<dbReference type="Proteomes" id="UP000008064">
    <property type="component" value="Unassembled WGS sequence"/>
</dbReference>
<dbReference type="AlphaFoldDB" id="F8PDZ8"/>
<dbReference type="EMBL" id="GL945447">
    <property type="protein sequence ID" value="EGO18595.1"/>
    <property type="molecule type" value="Genomic_DNA"/>
</dbReference>
<proteinExistence type="predicted"/>
<reference evidence="2" key="1">
    <citation type="journal article" date="2011" name="Science">
        <title>The plant cell wall-decomposing machinery underlies the functional diversity of forest fungi.</title>
        <authorList>
            <person name="Eastwood D.C."/>
            <person name="Floudas D."/>
            <person name="Binder M."/>
            <person name="Majcherczyk A."/>
            <person name="Schneider P."/>
            <person name="Aerts A."/>
            <person name="Asiegbu F.O."/>
            <person name="Baker S.E."/>
            <person name="Barry K."/>
            <person name="Bendiksby M."/>
            <person name="Blumentritt M."/>
            <person name="Coutinho P.M."/>
            <person name="Cullen D."/>
            <person name="de Vries R.P."/>
            <person name="Gathman A."/>
            <person name="Goodell B."/>
            <person name="Henrissat B."/>
            <person name="Ihrmark K."/>
            <person name="Kauserud H."/>
            <person name="Kohler A."/>
            <person name="LaButti K."/>
            <person name="Lapidus A."/>
            <person name="Lavin J.L."/>
            <person name="Lee Y.-H."/>
            <person name="Lindquist E."/>
            <person name="Lilly W."/>
            <person name="Lucas S."/>
            <person name="Morin E."/>
            <person name="Murat C."/>
            <person name="Oguiza J.A."/>
            <person name="Park J."/>
            <person name="Pisabarro A.G."/>
            <person name="Riley R."/>
            <person name="Rosling A."/>
            <person name="Salamov A."/>
            <person name="Schmidt O."/>
            <person name="Schmutz J."/>
            <person name="Skrede I."/>
            <person name="Stenlid J."/>
            <person name="Wiebenga A."/>
            <person name="Xie X."/>
            <person name="Kuees U."/>
            <person name="Hibbett D.S."/>
            <person name="Hoffmeister D."/>
            <person name="Hoegberg N."/>
            <person name="Martin F."/>
            <person name="Grigoriev I.V."/>
            <person name="Watkinson S.C."/>
        </authorList>
    </citation>
    <scope>NUCLEOTIDE SEQUENCE [LARGE SCALE GENOMIC DNA]</scope>
    <source>
        <strain evidence="2">S7.9</strain>
    </source>
</reference>
<accession>F8PDZ8</accession>
<protein>
    <submittedName>
        <fullName evidence="1">Uncharacterized protein</fullName>
    </submittedName>
</protein>
<dbReference type="KEGG" id="sla:SERLADRAFT_480728"/>
<gene>
    <name evidence="1" type="ORF">SERLADRAFT_480728</name>
</gene>
<organism evidence="2">
    <name type="scientific">Serpula lacrymans var. lacrymans (strain S7.9)</name>
    <name type="common">Dry rot fungus</name>
    <dbReference type="NCBI Taxonomy" id="578457"/>
    <lineage>
        <taxon>Eukaryota</taxon>
        <taxon>Fungi</taxon>
        <taxon>Dikarya</taxon>
        <taxon>Basidiomycota</taxon>
        <taxon>Agaricomycotina</taxon>
        <taxon>Agaricomycetes</taxon>
        <taxon>Agaricomycetidae</taxon>
        <taxon>Boletales</taxon>
        <taxon>Coniophorineae</taxon>
        <taxon>Serpulaceae</taxon>
        <taxon>Serpula</taxon>
    </lineage>
</organism>
<evidence type="ECO:0000313" key="2">
    <source>
        <dbReference type="Proteomes" id="UP000008064"/>
    </source>
</evidence>
<name>F8PDZ8_SERL9</name>
<dbReference type="GeneID" id="18821582"/>
<sequence length="59" mass="6862">MTIHSYCPNLFGRHLEIRRTAHVMPTVPYTGLLPLFVIPLGPFEPERSPRLAERYRARS</sequence>
<dbReference type="RefSeq" id="XP_007324622.1">
    <property type="nucleotide sequence ID" value="XM_007324560.1"/>
</dbReference>
<evidence type="ECO:0000313" key="1">
    <source>
        <dbReference type="EMBL" id="EGO18595.1"/>
    </source>
</evidence>